<feature type="region of interest" description="Disordered" evidence="1">
    <location>
        <begin position="327"/>
        <end position="362"/>
    </location>
</feature>
<dbReference type="PANTHER" id="PTHR36505:SF1">
    <property type="entry name" value="BLR1072 PROTEIN"/>
    <property type="match status" value="1"/>
</dbReference>
<organism evidence="4 5">
    <name type="scientific">Teichococcus aestuarii</name>
    <dbReference type="NCBI Taxonomy" id="568898"/>
    <lineage>
        <taxon>Bacteria</taxon>
        <taxon>Pseudomonadati</taxon>
        <taxon>Pseudomonadota</taxon>
        <taxon>Alphaproteobacteria</taxon>
        <taxon>Acetobacterales</taxon>
        <taxon>Roseomonadaceae</taxon>
        <taxon>Roseomonas</taxon>
    </lineage>
</organism>
<feature type="compositionally biased region" description="Low complexity" evidence="1">
    <location>
        <begin position="33"/>
        <end position="52"/>
    </location>
</feature>
<evidence type="ECO:0000256" key="2">
    <source>
        <dbReference type="SAM" id="SignalP"/>
    </source>
</evidence>
<feature type="region of interest" description="Disordered" evidence="1">
    <location>
        <begin position="25"/>
        <end position="75"/>
    </location>
</feature>
<proteinExistence type="predicted"/>
<dbReference type="AlphaFoldDB" id="A0A2U1V434"/>
<accession>A0A2U1V434</accession>
<protein>
    <recommendedName>
        <fullName evidence="3">PRC-barrel domain-containing protein</fullName>
    </recommendedName>
</protein>
<dbReference type="RefSeq" id="WP_109517050.1">
    <property type="nucleotide sequence ID" value="NZ_PDOA01000006.1"/>
</dbReference>
<dbReference type="PROSITE" id="PS51257">
    <property type="entry name" value="PROKAR_LIPOPROTEIN"/>
    <property type="match status" value="1"/>
</dbReference>
<dbReference type="InterPro" id="IPR027275">
    <property type="entry name" value="PRC-brl_dom"/>
</dbReference>
<feature type="chain" id="PRO_5015738209" description="PRC-barrel domain-containing protein" evidence="2">
    <location>
        <begin position="25"/>
        <end position="362"/>
    </location>
</feature>
<dbReference type="InterPro" id="IPR011033">
    <property type="entry name" value="PRC_barrel-like_sf"/>
</dbReference>
<dbReference type="Gene3D" id="2.30.30.240">
    <property type="entry name" value="PRC-barrel domain"/>
    <property type="match status" value="1"/>
</dbReference>
<sequence length="362" mass="37731">MATKTLLSGSVLAVACLAPWLASAQPASSAGEKTGQSQASSGQSAQGKTSQGNPVQGKPVQGKAGQDQAMQGRQVAQQCRQDLTAFRGRVEKEGYWLTGYRQGYGWNNTAALRVDGSRGAPADMQAARQGGTPAAGGANPGTGSPAARGTAGAADGSANRAAMASGGTAPWGGLNWNTPPAQELGTLYRAAAVLAQRGEEQACQTVLGQVRSVYGEYAGQLREAGVEPGQMVSYRQQQLAAAQPVTEMRRNFRADTITGTDVRNPQDESLGSVEDVVLNPGTGGIGYVILSRGGFLGLGEDYIAVPWARLRATPQMDSFVLPMSEAQLEKAPSVDPDSFADGGAGQQRRQEIDRFWQQSRGG</sequence>
<feature type="domain" description="PRC-barrel" evidence="3">
    <location>
        <begin position="251"/>
        <end position="308"/>
    </location>
</feature>
<evidence type="ECO:0000313" key="5">
    <source>
        <dbReference type="Proteomes" id="UP000245048"/>
    </source>
</evidence>
<evidence type="ECO:0000256" key="1">
    <source>
        <dbReference type="SAM" id="MobiDB-lite"/>
    </source>
</evidence>
<dbReference type="SUPFAM" id="SSF50346">
    <property type="entry name" value="PRC-barrel domain"/>
    <property type="match status" value="1"/>
</dbReference>
<dbReference type="PANTHER" id="PTHR36505">
    <property type="entry name" value="BLR1072 PROTEIN"/>
    <property type="match status" value="1"/>
</dbReference>
<dbReference type="EMBL" id="PDOA01000006">
    <property type="protein sequence ID" value="PWC28655.1"/>
    <property type="molecule type" value="Genomic_DNA"/>
</dbReference>
<keyword evidence="5" id="KW-1185">Reference proteome</keyword>
<feature type="signal peptide" evidence="2">
    <location>
        <begin position="1"/>
        <end position="24"/>
    </location>
</feature>
<reference evidence="5" key="1">
    <citation type="submission" date="2017-10" db="EMBL/GenBank/DDBJ databases">
        <authorList>
            <person name="Toshchakov S.V."/>
            <person name="Goeva M.A."/>
        </authorList>
    </citation>
    <scope>NUCLEOTIDE SEQUENCE [LARGE SCALE GENOMIC DNA]</scope>
    <source>
        <strain evidence="5">JR1/69-1-13</strain>
    </source>
</reference>
<dbReference type="Pfam" id="PF05239">
    <property type="entry name" value="PRC"/>
    <property type="match status" value="1"/>
</dbReference>
<dbReference type="OrthoDB" id="8021018at2"/>
<dbReference type="Proteomes" id="UP000245048">
    <property type="component" value="Unassembled WGS sequence"/>
</dbReference>
<gene>
    <name evidence="4" type="ORF">CR165_11035</name>
</gene>
<evidence type="ECO:0000313" key="4">
    <source>
        <dbReference type="EMBL" id="PWC28655.1"/>
    </source>
</evidence>
<evidence type="ECO:0000259" key="3">
    <source>
        <dbReference type="Pfam" id="PF05239"/>
    </source>
</evidence>
<feature type="region of interest" description="Disordered" evidence="1">
    <location>
        <begin position="121"/>
        <end position="175"/>
    </location>
</feature>
<name>A0A2U1V434_9PROT</name>
<comment type="caution">
    <text evidence="4">The sequence shown here is derived from an EMBL/GenBank/DDBJ whole genome shotgun (WGS) entry which is preliminary data.</text>
</comment>
<keyword evidence="2" id="KW-0732">Signal</keyword>
<feature type="compositionally biased region" description="Low complexity" evidence="1">
    <location>
        <begin position="130"/>
        <end position="165"/>
    </location>
</feature>